<dbReference type="InterPro" id="IPR011600">
    <property type="entry name" value="Pept_C14_caspase"/>
</dbReference>
<dbReference type="PANTHER" id="PTHR22576">
    <property type="entry name" value="MUCOSA ASSOCIATED LYMPHOID TISSUE LYMPHOMA TRANSLOCATION PROTEIN 1/PARACASPASE"/>
    <property type="match status" value="1"/>
</dbReference>
<feature type="signal peptide" evidence="1">
    <location>
        <begin position="1"/>
        <end position="26"/>
    </location>
</feature>
<dbReference type="Gene3D" id="3.40.50.1460">
    <property type="match status" value="1"/>
</dbReference>
<organism evidence="3">
    <name type="scientific">Candidatus Kentrum sp. TC</name>
    <dbReference type="NCBI Taxonomy" id="2126339"/>
    <lineage>
        <taxon>Bacteria</taxon>
        <taxon>Pseudomonadati</taxon>
        <taxon>Pseudomonadota</taxon>
        <taxon>Gammaproteobacteria</taxon>
        <taxon>Candidatus Kentrum</taxon>
    </lineage>
</organism>
<feature type="chain" id="PRO_5019500451" evidence="1">
    <location>
        <begin position="27"/>
        <end position="263"/>
    </location>
</feature>
<reference evidence="3" key="1">
    <citation type="submission" date="2019-02" db="EMBL/GenBank/DDBJ databases">
        <authorList>
            <person name="Gruber-Vodicka R. H."/>
            <person name="Seah K. B. B."/>
        </authorList>
    </citation>
    <scope>NUCLEOTIDE SEQUENCE</scope>
    <source>
        <strain evidence="3">BECK_BZ123</strain>
    </source>
</reference>
<dbReference type="Pfam" id="PF00656">
    <property type="entry name" value="Peptidase_C14"/>
    <property type="match status" value="1"/>
</dbReference>
<dbReference type="SUPFAM" id="SSF52129">
    <property type="entry name" value="Caspase-like"/>
    <property type="match status" value="1"/>
</dbReference>
<dbReference type="EMBL" id="CAADFS010000001">
    <property type="protein sequence ID" value="VFK37359.1"/>
    <property type="molecule type" value="Genomic_DNA"/>
</dbReference>
<protein>
    <submittedName>
        <fullName evidence="3">Caspase domain-containing protein</fullName>
    </submittedName>
</protein>
<proteinExistence type="predicted"/>
<feature type="domain" description="Caspase family p20" evidence="2">
    <location>
        <begin position="122"/>
        <end position="202"/>
    </location>
</feature>
<dbReference type="PROSITE" id="PS50208">
    <property type="entry name" value="CASPASE_P20"/>
    <property type="match status" value="1"/>
</dbReference>
<accession>A0A450Y739</accession>
<dbReference type="InterPro" id="IPR029030">
    <property type="entry name" value="Caspase-like_dom_sf"/>
</dbReference>
<dbReference type="GO" id="GO:0004197">
    <property type="term" value="F:cysteine-type endopeptidase activity"/>
    <property type="evidence" value="ECO:0007669"/>
    <property type="project" value="InterPro"/>
</dbReference>
<evidence type="ECO:0000259" key="2">
    <source>
        <dbReference type="PROSITE" id="PS50208"/>
    </source>
</evidence>
<sequence>MNIDNNRLISIPLVALSLLWMGATQADVNASRIESPEPVYFYASQPGKKTLDQDSNGGNPFASALVELLARHDLTFGEFSSELIDRTVEKSRGFQRPDVSATTISDVLRLCALRFLPKPFSRRRVALVLAYSDYSRANLSSLPDAKVDMERIADAFRSVGFNEVRTVLDPGHGEIESILKDFAALSGKSDLAALYATGHGMEVEGNIYLIPSSYPFLPKNIMLDKRTLPLARLGETLQANRANLVLYGGGRENPFEADPKNGP</sequence>
<dbReference type="InterPro" id="IPR052039">
    <property type="entry name" value="Caspase-related_regulators"/>
</dbReference>
<evidence type="ECO:0000256" key="1">
    <source>
        <dbReference type="SAM" id="SignalP"/>
    </source>
</evidence>
<name>A0A450Y739_9GAMM</name>
<gene>
    <name evidence="3" type="ORF">BECKTC1821D_GA0114238_100128</name>
</gene>
<dbReference type="InterPro" id="IPR001309">
    <property type="entry name" value="Pept_C14_p20"/>
</dbReference>
<keyword evidence="1" id="KW-0732">Signal</keyword>
<dbReference type="AlphaFoldDB" id="A0A450Y739"/>
<dbReference type="PANTHER" id="PTHR22576:SF37">
    <property type="entry name" value="MUCOSA-ASSOCIATED LYMPHOID TISSUE LYMPHOMA TRANSLOCATION PROTEIN 1"/>
    <property type="match status" value="1"/>
</dbReference>
<dbReference type="GO" id="GO:0006508">
    <property type="term" value="P:proteolysis"/>
    <property type="evidence" value="ECO:0007669"/>
    <property type="project" value="InterPro"/>
</dbReference>
<evidence type="ECO:0000313" key="3">
    <source>
        <dbReference type="EMBL" id="VFK37359.1"/>
    </source>
</evidence>